<evidence type="ECO:0000313" key="3">
    <source>
        <dbReference type="EMBL" id="CAH2087471.1"/>
    </source>
</evidence>
<feature type="domain" description="DUF7041" evidence="2">
    <location>
        <begin position="40"/>
        <end position="122"/>
    </location>
</feature>
<dbReference type="EMBL" id="CAKOGL010000006">
    <property type="protein sequence ID" value="CAH2087471.1"/>
    <property type="molecule type" value="Genomic_DNA"/>
</dbReference>
<evidence type="ECO:0000259" key="2">
    <source>
        <dbReference type="Pfam" id="PF23055"/>
    </source>
</evidence>
<organism evidence="3 4">
    <name type="scientific">Euphydryas editha</name>
    <name type="common">Edith's checkerspot</name>
    <dbReference type="NCBI Taxonomy" id="104508"/>
    <lineage>
        <taxon>Eukaryota</taxon>
        <taxon>Metazoa</taxon>
        <taxon>Ecdysozoa</taxon>
        <taxon>Arthropoda</taxon>
        <taxon>Hexapoda</taxon>
        <taxon>Insecta</taxon>
        <taxon>Pterygota</taxon>
        <taxon>Neoptera</taxon>
        <taxon>Endopterygota</taxon>
        <taxon>Lepidoptera</taxon>
        <taxon>Glossata</taxon>
        <taxon>Ditrysia</taxon>
        <taxon>Papilionoidea</taxon>
        <taxon>Nymphalidae</taxon>
        <taxon>Nymphalinae</taxon>
        <taxon>Euphydryas</taxon>
    </lineage>
</organism>
<evidence type="ECO:0000256" key="1">
    <source>
        <dbReference type="SAM" id="MobiDB-lite"/>
    </source>
</evidence>
<dbReference type="Pfam" id="PF23055">
    <property type="entry name" value="DUF7041"/>
    <property type="match status" value="1"/>
</dbReference>
<dbReference type="AlphaFoldDB" id="A0AAU9TNY8"/>
<dbReference type="PANTHER" id="PTHR33327">
    <property type="entry name" value="ENDONUCLEASE"/>
    <property type="match status" value="1"/>
</dbReference>
<name>A0AAU9TNY8_EUPED</name>
<feature type="compositionally biased region" description="Basic residues" evidence="1">
    <location>
        <begin position="244"/>
        <end position="254"/>
    </location>
</feature>
<reference evidence="3" key="1">
    <citation type="submission" date="2022-03" db="EMBL/GenBank/DDBJ databases">
        <authorList>
            <person name="Tunstrom K."/>
        </authorList>
    </citation>
    <scope>NUCLEOTIDE SEQUENCE</scope>
</reference>
<keyword evidence="4" id="KW-1185">Reference proteome</keyword>
<accession>A0AAU9TNY8</accession>
<gene>
    <name evidence="3" type="ORF">EEDITHA_LOCUS3726</name>
</gene>
<proteinExistence type="predicted"/>
<feature type="region of interest" description="Disordered" evidence="1">
    <location>
        <begin position="226"/>
        <end position="255"/>
    </location>
</feature>
<sequence>MDKEFQDARSGTVPKTKPLDNSDTCMSSSDIEIFKVGARLPPFWPEEPELWFAQVEGQFTISGITSDATKFYYIVGQLDMEFSREVKDIITSPPLTNKYLKLKTELIKRLTSSKEKKLKQLLMHEELGDRKPSQFLRHLKSLAGANVPDDFLRTIWVSRLSHGIQTVLASQPSSTYIDDLADLADRVHELATPSPAVASASQPQPSSGSAFEVLTREVAELRRQFQQLASGRRSRSSTRFARSSQHRSASRSRRSQSNFRKYPLCWYHRKFGVKASKCVNPCDFKKGNARGGQ</sequence>
<feature type="region of interest" description="Disordered" evidence="1">
    <location>
        <begin position="1"/>
        <end position="24"/>
    </location>
</feature>
<protein>
    <recommendedName>
        <fullName evidence="2">DUF7041 domain-containing protein</fullName>
    </recommendedName>
</protein>
<dbReference type="PANTHER" id="PTHR33327:SF3">
    <property type="entry name" value="RNA-DIRECTED DNA POLYMERASE"/>
    <property type="match status" value="1"/>
</dbReference>
<evidence type="ECO:0000313" key="4">
    <source>
        <dbReference type="Proteomes" id="UP001153954"/>
    </source>
</evidence>
<dbReference type="InterPro" id="IPR055469">
    <property type="entry name" value="DUF7041"/>
</dbReference>
<comment type="caution">
    <text evidence="3">The sequence shown here is derived from an EMBL/GenBank/DDBJ whole genome shotgun (WGS) entry which is preliminary data.</text>
</comment>
<dbReference type="Proteomes" id="UP001153954">
    <property type="component" value="Unassembled WGS sequence"/>
</dbReference>